<evidence type="ECO:0000313" key="1">
    <source>
        <dbReference type="EMBL" id="KZN20434.1"/>
    </source>
</evidence>
<dbReference type="EMBL" id="LUKJ01000002">
    <property type="protein sequence ID" value="KZN20434.1"/>
    <property type="molecule type" value="Genomic_DNA"/>
</dbReference>
<name>A0A166QKP3_PSEFL</name>
<accession>A0A166QKP3</accession>
<reference evidence="2" key="1">
    <citation type="submission" date="2016-03" db="EMBL/GenBank/DDBJ databases">
        <authorList>
            <person name="Ray J."/>
            <person name="Price M."/>
            <person name="Deutschbauer A."/>
        </authorList>
    </citation>
    <scope>NUCLEOTIDE SEQUENCE [LARGE SCALE GENOMIC DNA]</scope>
    <source>
        <strain evidence="2">FW300-N1B4</strain>
    </source>
</reference>
<evidence type="ECO:0000313" key="2">
    <source>
        <dbReference type="Proteomes" id="UP000076489"/>
    </source>
</evidence>
<reference evidence="1 2" key="2">
    <citation type="journal article" date="2018" name="Nature">
        <title>Mutant phenotypes for thousands of bacterial genes of unknown function.</title>
        <authorList>
            <person name="Price M.N."/>
            <person name="Wetmore K.M."/>
            <person name="Waters R.J."/>
            <person name="Callaghan M."/>
            <person name="Ray J."/>
            <person name="Liu H."/>
            <person name="Kuehl J.V."/>
            <person name="Melnyk R.A."/>
            <person name="Lamson J.S."/>
            <person name="Suh Y."/>
            <person name="Carlson H.K."/>
            <person name="Esquivel Z."/>
            <person name="Sadeeshkumar H."/>
            <person name="Chakraborty R."/>
            <person name="Zane G.M."/>
            <person name="Rubin B.E."/>
            <person name="Wall J.D."/>
            <person name="Visel A."/>
            <person name="Bristow J."/>
            <person name="Blow M.J."/>
            <person name="Arkin A.P."/>
            <person name="Deutschbauer A.M."/>
        </authorList>
    </citation>
    <scope>NUCLEOTIDE SEQUENCE [LARGE SCALE GENOMIC DNA]</scope>
    <source>
        <strain evidence="1 2">FW300-N1B4</strain>
    </source>
</reference>
<dbReference type="AlphaFoldDB" id="A0A166QKP3"/>
<proteinExistence type="predicted"/>
<dbReference type="RefSeq" id="WP_063340478.1">
    <property type="nucleotide sequence ID" value="NZ_LUKJ01000002.1"/>
</dbReference>
<protein>
    <submittedName>
        <fullName evidence="1">Uncharacterized protein</fullName>
    </submittedName>
</protein>
<sequence>MAGTIKVAINAIDNEQTAGWLARLYATGKGYKATLMPGKTAHHYVVKRNGEHLNINQANSSVNEIDVSLSSPTIVAMLRDLECAGLMTLTDDAKAELATHPTLYRFGDAPKAREDGFALFVTLTQGTESEVNERYLGKGYALVVGAAVYGAPGHHEYGVFAR</sequence>
<dbReference type="Proteomes" id="UP000076489">
    <property type="component" value="Unassembled WGS sequence"/>
</dbReference>
<comment type="caution">
    <text evidence="1">The sequence shown here is derived from an EMBL/GenBank/DDBJ whole genome shotgun (WGS) entry which is preliminary data.</text>
</comment>
<organism evidence="1 2">
    <name type="scientific">Pseudomonas fluorescens</name>
    <dbReference type="NCBI Taxonomy" id="294"/>
    <lineage>
        <taxon>Bacteria</taxon>
        <taxon>Pseudomonadati</taxon>
        <taxon>Pseudomonadota</taxon>
        <taxon>Gammaproteobacteria</taxon>
        <taxon>Pseudomonadales</taxon>
        <taxon>Pseudomonadaceae</taxon>
        <taxon>Pseudomonas</taxon>
    </lineage>
</organism>
<gene>
    <name evidence="1" type="ORF">A1D17_02525</name>
</gene>